<dbReference type="EMBL" id="CM023479">
    <property type="protein sequence ID" value="KAH7974506.1"/>
    <property type="molecule type" value="Genomic_DNA"/>
</dbReference>
<evidence type="ECO:0000313" key="1">
    <source>
        <dbReference type="EMBL" id="KAH7974506.1"/>
    </source>
</evidence>
<comment type="caution">
    <text evidence="1">The sequence shown here is derived from an EMBL/GenBank/DDBJ whole genome shotgun (WGS) entry which is preliminary data.</text>
</comment>
<gene>
    <name evidence="1" type="ORF">HPB49_016350</name>
</gene>
<name>A0ACB8DQ75_DERSI</name>
<protein>
    <submittedName>
        <fullName evidence="1">Uncharacterized protein</fullName>
    </submittedName>
</protein>
<keyword evidence="2" id="KW-1185">Reference proteome</keyword>
<reference evidence="1" key="1">
    <citation type="submission" date="2020-05" db="EMBL/GenBank/DDBJ databases">
        <title>Large-scale comparative analyses of tick genomes elucidate their genetic diversity and vector capacities.</title>
        <authorList>
            <person name="Jia N."/>
            <person name="Wang J."/>
            <person name="Shi W."/>
            <person name="Du L."/>
            <person name="Sun Y."/>
            <person name="Zhan W."/>
            <person name="Jiang J."/>
            <person name="Wang Q."/>
            <person name="Zhang B."/>
            <person name="Ji P."/>
            <person name="Sakyi L.B."/>
            <person name="Cui X."/>
            <person name="Yuan T."/>
            <person name="Jiang B."/>
            <person name="Yang W."/>
            <person name="Lam T.T.-Y."/>
            <person name="Chang Q."/>
            <person name="Ding S."/>
            <person name="Wang X."/>
            <person name="Zhu J."/>
            <person name="Ruan X."/>
            <person name="Zhao L."/>
            <person name="Wei J."/>
            <person name="Que T."/>
            <person name="Du C."/>
            <person name="Cheng J."/>
            <person name="Dai P."/>
            <person name="Han X."/>
            <person name="Huang E."/>
            <person name="Gao Y."/>
            <person name="Liu J."/>
            <person name="Shao H."/>
            <person name="Ye R."/>
            <person name="Li L."/>
            <person name="Wei W."/>
            <person name="Wang X."/>
            <person name="Wang C."/>
            <person name="Yang T."/>
            <person name="Huo Q."/>
            <person name="Li W."/>
            <person name="Guo W."/>
            <person name="Chen H."/>
            <person name="Zhou L."/>
            <person name="Ni X."/>
            <person name="Tian J."/>
            <person name="Zhou Y."/>
            <person name="Sheng Y."/>
            <person name="Liu T."/>
            <person name="Pan Y."/>
            <person name="Xia L."/>
            <person name="Li J."/>
            <person name="Zhao F."/>
            <person name="Cao W."/>
        </authorList>
    </citation>
    <scope>NUCLEOTIDE SEQUENCE</scope>
    <source>
        <strain evidence="1">Dsil-2018</strain>
    </source>
</reference>
<proteinExistence type="predicted"/>
<organism evidence="1 2">
    <name type="scientific">Dermacentor silvarum</name>
    <name type="common">Tick</name>
    <dbReference type="NCBI Taxonomy" id="543639"/>
    <lineage>
        <taxon>Eukaryota</taxon>
        <taxon>Metazoa</taxon>
        <taxon>Ecdysozoa</taxon>
        <taxon>Arthropoda</taxon>
        <taxon>Chelicerata</taxon>
        <taxon>Arachnida</taxon>
        <taxon>Acari</taxon>
        <taxon>Parasitiformes</taxon>
        <taxon>Ixodida</taxon>
        <taxon>Ixodoidea</taxon>
        <taxon>Ixodidae</taxon>
        <taxon>Rhipicephalinae</taxon>
        <taxon>Dermacentor</taxon>
    </lineage>
</organism>
<dbReference type="Proteomes" id="UP000821865">
    <property type="component" value="Chromosome 10"/>
</dbReference>
<sequence>MAFERKISGLPPKQNLAARTCFEVASRKSSRGMAYDKLWVLECILMRMKSPQLYEHIRRHQIMALPREWTQILSVFSSRGNVREVLGNVDFADYVSVDNCTVVCSDDDTMTSLSKSSVMMTWMKRRKHRCDLCYHRCKTKHVRLQCRRQKWWYKQEASKLWPPRWRAVPLVLPESVFEYHYDKLVCSSCHVLADSGPCNSAWPLLPDAGDLECDLGSTTYSFPEMP</sequence>
<accession>A0ACB8DQ75</accession>
<evidence type="ECO:0000313" key="2">
    <source>
        <dbReference type="Proteomes" id="UP000821865"/>
    </source>
</evidence>